<feature type="transmembrane region" description="Helical" evidence="2">
    <location>
        <begin position="47"/>
        <end position="69"/>
    </location>
</feature>
<sequence>MDQLLGFAESFPPALQWLAIMLVSAIPFVESYFGTFLGILAGVPAPLALIAAIVGNAACMLVLVLLADAGRRKTLALRRARRETASAGAAAPAGAAASAEVARQTATGTTLEADPDTAPGAAAAGTQPDVEELSPRRQKFKRAFDRYGVAGVSLFGQAILPSQITSAMMVGFGASRNAVILWQIVGITLWAGLFGLLALGGVNLLGG</sequence>
<feature type="transmembrane region" description="Helical" evidence="2">
    <location>
        <begin position="147"/>
        <end position="174"/>
    </location>
</feature>
<keyword evidence="4" id="KW-1185">Reference proteome</keyword>
<feature type="compositionally biased region" description="Low complexity" evidence="1">
    <location>
        <begin position="116"/>
        <end position="126"/>
    </location>
</feature>
<dbReference type="RefSeq" id="WP_291795059.1">
    <property type="nucleotide sequence ID" value="NZ_BAAAPZ010000011.1"/>
</dbReference>
<accession>A0ABN2WYM5</accession>
<evidence type="ECO:0000256" key="2">
    <source>
        <dbReference type="SAM" id="Phobius"/>
    </source>
</evidence>
<protein>
    <recommendedName>
        <fullName evidence="5">Small multidrug efflux protein</fullName>
    </recommendedName>
</protein>
<feature type="transmembrane region" description="Helical" evidence="2">
    <location>
        <begin position="180"/>
        <end position="205"/>
    </location>
</feature>
<proteinExistence type="predicted"/>
<name>A0ABN2WYM5_9MICO</name>
<organism evidence="3 4">
    <name type="scientific">Brevibacterium salitolerans</name>
    <dbReference type="NCBI Taxonomy" id="1403566"/>
    <lineage>
        <taxon>Bacteria</taxon>
        <taxon>Bacillati</taxon>
        <taxon>Actinomycetota</taxon>
        <taxon>Actinomycetes</taxon>
        <taxon>Micrococcales</taxon>
        <taxon>Brevibacteriaceae</taxon>
        <taxon>Brevibacterium</taxon>
    </lineage>
</organism>
<reference evidence="3 4" key="1">
    <citation type="journal article" date="2019" name="Int. J. Syst. Evol. Microbiol.">
        <title>The Global Catalogue of Microorganisms (GCM) 10K type strain sequencing project: providing services to taxonomists for standard genome sequencing and annotation.</title>
        <authorList>
            <consortium name="The Broad Institute Genomics Platform"/>
            <consortium name="The Broad Institute Genome Sequencing Center for Infectious Disease"/>
            <person name="Wu L."/>
            <person name="Ma J."/>
        </authorList>
    </citation>
    <scope>NUCLEOTIDE SEQUENCE [LARGE SCALE GENOMIC DNA]</scope>
    <source>
        <strain evidence="3 4">JCM 15900</strain>
    </source>
</reference>
<evidence type="ECO:0000313" key="3">
    <source>
        <dbReference type="EMBL" id="GAA2101641.1"/>
    </source>
</evidence>
<feature type="transmembrane region" description="Helical" evidence="2">
    <location>
        <begin position="17"/>
        <end position="41"/>
    </location>
</feature>
<keyword evidence="2" id="KW-0472">Membrane</keyword>
<gene>
    <name evidence="3" type="ORF">GCM10009823_24530</name>
</gene>
<feature type="region of interest" description="Disordered" evidence="1">
    <location>
        <begin position="106"/>
        <end position="132"/>
    </location>
</feature>
<dbReference type="EMBL" id="BAAAPZ010000011">
    <property type="protein sequence ID" value="GAA2101641.1"/>
    <property type="molecule type" value="Genomic_DNA"/>
</dbReference>
<dbReference type="Proteomes" id="UP001500984">
    <property type="component" value="Unassembled WGS sequence"/>
</dbReference>
<keyword evidence="2" id="KW-0812">Transmembrane</keyword>
<evidence type="ECO:0000256" key="1">
    <source>
        <dbReference type="SAM" id="MobiDB-lite"/>
    </source>
</evidence>
<evidence type="ECO:0000313" key="4">
    <source>
        <dbReference type="Proteomes" id="UP001500984"/>
    </source>
</evidence>
<comment type="caution">
    <text evidence="3">The sequence shown here is derived from an EMBL/GenBank/DDBJ whole genome shotgun (WGS) entry which is preliminary data.</text>
</comment>
<keyword evidence="2" id="KW-1133">Transmembrane helix</keyword>
<evidence type="ECO:0008006" key="5">
    <source>
        <dbReference type="Google" id="ProtNLM"/>
    </source>
</evidence>